<evidence type="ECO:0000256" key="1">
    <source>
        <dbReference type="ARBA" id="ARBA00022679"/>
    </source>
</evidence>
<evidence type="ECO:0000313" key="5">
    <source>
        <dbReference type="Proteomes" id="UP000007374"/>
    </source>
</evidence>
<dbReference type="Pfam" id="PF00294">
    <property type="entry name" value="PfkB"/>
    <property type="match status" value="1"/>
</dbReference>
<keyword evidence="1" id="KW-0808">Transferase</keyword>
<organism evidence="4 5">
    <name type="scientific">Nitratireductor indicus C115</name>
    <dbReference type="NCBI Taxonomy" id="1231190"/>
    <lineage>
        <taxon>Bacteria</taxon>
        <taxon>Pseudomonadati</taxon>
        <taxon>Pseudomonadota</taxon>
        <taxon>Alphaproteobacteria</taxon>
        <taxon>Hyphomicrobiales</taxon>
        <taxon>Phyllobacteriaceae</taxon>
        <taxon>Nitratireductor</taxon>
    </lineage>
</organism>
<feature type="domain" description="Carbohydrate kinase PfkB" evidence="3">
    <location>
        <begin position="31"/>
        <end position="307"/>
    </location>
</feature>
<dbReference type="InterPro" id="IPR029056">
    <property type="entry name" value="Ribokinase-like"/>
</dbReference>
<protein>
    <submittedName>
        <fullName evidence="4">PfkB domain-containing protein</fullName>
    </submittedName>
</protein>
<keyword evidence="5" id="KW-1185">Reference proteome</keyword>
<reference evidence="4 5" key="1">
    <citation type="journal article" date="2012" name="J. Bacteriol.">
        <title>Genome Sequence of Nitratireductor indicus Type Strain C115.</title>
        <authorList>
            <person name="Lai Q."/>
            <person name="Li G."/>
            <person name="Yu Z."/>
            <person name="Shao Z."/>
        </authorList>
    </citation>
    <scope>NUCLEOTIDE SEQUENCE [LARGE SCALE GENOMIC DNA]</scope>
    <source>
        <strain evidence="4 5">C115</strain>
    </source>
</reference>
<dbReference type="PANTHER" id="PTHR10584:SF166">
    <property type="entry name" value="RIBOKINASE"/>
    <property type="match status" value="1"/>
</dbReference>
<sequence length="328" mass="33986">MSRPSMRFAGEERDVTNTPRLLAMGGAHIDRRGRLSGPHIPATSNPGHMREDVGGGVLNAARCAVQRGIHVSLFSVRGGDAGGERVTEAIAASGIEDLSCVFLDRTTPSYTAILDDHGELITGLADMELYERTFPRQMRRRKLREAIAGVDALLCDANMPAEAIAALATQRDARLFGAIAVSPAKAGRLLPSLRDLSVLFMNGREARALAGLAEAGPLSDAVLKLEALGLSAGVITAGSGLILLFDQNGIFEIEPPTIERIADVTGAGDALAGATMAALMNGESLSEAVRHGIAGAGIAIGSASAAPEFDTTIFSAALARVPAARAVS</sequence>
<dbReference type="STRING" id="721133.SAMN05216176_11296"/>
<accession>K2NTF4</accession>
<proteinExistence type="predicted"/>
<dbReference type="Gene3D" id="3.40.1190.20">
    <property type="match status" value="1"/>
</dbReference>
<dbReference type="PATRIC" id="fig|1231190.3.peg.3695"/>
<dbReference type="AlphaFoldDB" id="K2NTF4"/>
<dbReference type="Proteomes" id="UP000007374">
    <property type="component" value="Unassembled WGS sequence"/>
</dbReference>
<dbReference type="eggNOG" id="COG0524">
    <property type="taxonomic scope" value="Bacteria"/>
</dbReference>
<dbReference type="GO" id="GO:0016301">
    <property type="term" value="F:kinase activity"/>
    <property type="evidence" value="ECO:0007669"/>
    <property type="project" value="UniProtKB-KW"/>
</dbReference>
<evidence type="ECO:0000313" key="4">
    <source>
        <dbReference type="EMBL" id="EKF41064.1"/>
    </source>
</evidence>
<evidence type="ECO:0000259" key="3">
    <source>
        <dbReference type="Pfam" id="PF00294"/>
    </source>
</evidence>
<comment type="caution">
    <text evidence="4">The sequence shown here is derived from an EMBL/GenBank/DDBJ whole genome shotgun (WGS) entry which is preliminary data.</text>
</comment>
<dbReference type="InterPro" id="IPR011611">
    <property type="entry name" value="PfkB_dom"/>
</dbReference>
<name>K2NTF4_9HYPH</name>
<keyword evidence="2" id="KW-0418">Kinase</keyword>
<gene>
    <name evidence="4" type="ORF">NA8A_17885</name>
</gene>
<evidence type="ECO:0000256" key="2">
    <source>
        <dbReference type="ARBA" id="ARBA00022777"/>
    </source>
</evidence>
<dbReference type="CDD" id="cd01941">
    <property type="entry name" value="YeiC_kinase_like"/>
    <property type="match status" value="1"/>
</dbReference>
<dbReference type="SUPFAM" id="SSF53613">
    <property type="entry name" value="Ribokinase-like"/>
    <property type="match status" value="1"/>
</dbReference>
<dbReference type="EMBL" id="AMSI01000013">
    <property type="protein sequence ID" value="EKF41064.1"/>
    <property type="molecule type" value="Genomic_DNA"/>
</dbReference>
<dbReference type="PANTHER" id="PTHR10584">
    <property type="entry name" value="SUGAR KINASE"/>
    <property type="match status" value="1"/>
</dbReference>